<feature type="domain" description="3-hydroxyacyl-CoA dehydrogenase C-terminal" evidence="4">
    <location>
        <begin position="194"/>
        <end position="287"/>
    </location>
</feature>
<gene>
    <name evidence="6" type="ordered locus">Hoch_3320</name>
</gene>
<dbReference type="OrthoDB" id="9771883at2"/>
<dbReference type="eggNOG" id="COG1250">
    <property type="taxonomic scope" value="Bacteria"/>
</dbReference>
<name>D0LTX8_HALO1</name>
<feature type="binding site" evidence="3">
    <location>
        <position position="281"/>
    </location>
    <ligand>
        <name>NAD(+)</name>
        <dbReference type="ChEBI" id="CHEBI:57540"/>
    </ligand>
</feature>
<dbReference type="GO" id="GO:0008691">
    <property type="term" value="F:3-hydroxybutyryl-CoA dehydrogenase activity"/>
    <property type="evidence" value="ECO:0007669"/>
    <property type="project" value="UniProtKB-EC"/>
</dbReference>
<reference evidence="6 7" key="1">
    <citation type="journal article" date="2010" name="Stand. Genomic Sci.">
        <title>Complete genome sequence of Haliangium ochraceum type strain (SMP-2).</title>
        <authorList>
            <consortium name="US DOE Joint Genome Institute (JGI-PGF)"/>
            <person name="Ivanova N."/>
            <person name="Daum C."/>
            <person name="Lang E."/>
            <person name="Abt B."/>
            <person name="Kopitz M."/>
            <person name="Saunders E."/>
            <person name="Lapidus A."/>
            <person name="Lucas S."/>
            <person name="Glavina Del Rio T."/>
            <person name="Nolan M."/>
            <person name="Tice H."/>
            <person name="Copeland A."/>
            <person name="Cheng J.F."/>
            <person name="Chen F."/>
            <person name="Bruce D."/>
            <person name="Goodwin L."/>
            <person name="Pitluck S."/>
            <person name="Mavromatis K."/>
            <person name="Pati A."/>
            <person name="Mikhailova N."/>
            <person name="Chen A."/>
            <person name="Palaniappan K."/>
            <person name="Land M."/>
            <person name="Hauser L."/>
            <person name="Chang Y.J."/>
            <person name="Jeffries C.D."/>
            <person name="Detter J.C."/>
            <person name="Brettin T."/>
            <person name="Rohde M."/>
            <person name="Goker M."/>
            <person name="Bristow J."/>
            <person name="Markowitz V."/>
            <person name="Eisen J.A."/>
            <person name="Hugenholtz P."/>
            <person name="Kyrpides N.C."/>
            <person name="Klenk H.P."/>
        </authorList>
    </citation>
    <scope>NUCLEOTIDE SEQUENCE [LARGE SCALE GENOMIC DNA]</scope>
    <source>
        <strain evidence="7">DSM 14365 / CIP 107738 / JCM 11303 / AJ 13395 / SMP-2</strain>
    </source>
</reference>
<protein>
    <submittedName>
        <fullName evidence="6">3-hydroxybutyryl-CoA dehydrogenase</fullName>
        <ecNumber evidence="6">1.1.1.157</ecNumber>
    </submittedName>
</protein>
<keyword evidence="1 6" id="KW-0560">Oxidoreductase</keyword>
<dbReference type="EMBL" id="CP001804">
    <property type="protein sequence ID" value="ACY15822.1"/>
    <property type="molecule type" value="Genomic_DNA"/>
</dbReference>
<evidence type="ECO:0000313" key="7">
    <source>
        <dbReference type="Proteomes" id="UP000001880"/>
    </source>
</evidence>
<evidence type="ECO:0000256" key="1">
    <source>
        <dbReference type="ARBA" id="ARBA00023002"/>
    </source>
</evidence>
<sequence>MPHFRSAPDVNTVAVLGAGTMGRGIAYVAALSGCTVRLRDIDHDLVERALADIAATMEKGVQRGKLDAAARDAALPRLHGSIDLVQAVAEADVVIEAAPEILELKREIFAAADQAAPAHALLASNTSSLAVADIAAAVREPARVLGMHFFNPVHIMKLLEVVVHEHTADEAAELARGLAARWGKEAITVRDSPGFASSRLGLVLGLEAMRMLESGVASAADIDTAMRLGYGHPMGPLELTDLVGLDVRLKIAEYLATELGPHFAPPAILRDKVEAGELGRKSGQGFFPWQDGKRSDR</sequence>
<dbReference type="KEGG" id="hoh:Hoch_3320"/>
<dbReference type="GO" id="GO:0070403">
    <property type="term" value="F:NAD+ binding"/>
    <property type="evidence" value="ECO:0007669"/>
    <property type="project" value="InterPro"/>
</dbReference>
<accession>D0LTX8</accession>
<dbReference type="InterPro" id="IPR022694">
    <property type="entry name" value="3-OHacyl-CoA_DH"/>
</dbReference>
<dbReference type="InterPro" id="IPR006176">
    <property type="entry name" value="3-OHacyl-CoA_DH_NAD-bd"/>
</dbReference>
<feature type="binding site" evidence="3">
    <location>
        <position position="151"/>
    </location>
    <ligand>
        <name>NAD(+)</name>
        <dbReference type="ChEBI" id="CHEBI:57540"/>
    </ligand>
</feature>
<dbReference type="PROSITE" id="PS51257">
    <property type="entry name" value="PROKAR_LIPOPROTEIN"/>
    <property type="match status" value="1"/>
</dbReference>
<evidence type="ECO:0000259" key="5">
    <source>
        <dbReference type="Pfam" id="PF02737"/>
    </source>
</evidence>
<dbReference type="Proteomes" id="UP000001880">
    <property type="component" value="Chromosome"/>
</dbReference>
<dbReference type="Gene3D" id="1.10.1040.10">
    <property type="entry name" value="N-(1-d-carboxylethyl)-l-norvaline Dehydrogenase, domain 2"/>
    <property type="match status" value="1"/>
</dbReference>
<feature type="binding site" evidence="3">
    <location>
        <position position="105"/>
    </location>
    <ligand>
        <name>NAD(+)</name>
        <dbReference type="ChEBI" id="CHEBI:57540"/>
    </ligand>
</feature>
<evidence type="ECO:0000256" key="2">
    <source>
        <dbReference type="PIRSR" id="PIRSR000105-1"/>
    </source>
</evidence>
<dbReference type="Pfam" id="PF00725">
    <property type="entry name" value="3HCDH"/>
    <property type="match status" value="1"/>
</dbReference>
<evidence type="ECO:0000259" key="4">
    <source>
        <dbReference type="Pfam" id="PF00725"/>
    </source>
</evidence>
<dbReference type="GO" id="GO:0006635">
    <property type="term" value="P:fatty acid beta-oxidation"/>
    <property type="evidence" value="ECO:0007669"/>
    <property type="project" value="TreeGrafter"/>
</dbReference>
<dbReference type="InterPro" id="IPR013328">
    <property type="entry name" value="6PGD_dom2"/>
</dbReference>
<feature type="binding site" evidence="3">
    <location>
        <position position="40"/>
    </location>
    <ligand>
        <name>NAD(+)</name>
        <dbReference type="ChEBI" id="CHEBI:57540"/>
    </ligand>
</feature>
<evidence type="ECO:0000313" key="6">
    <source>
        <dbReference type="EMBL" id="ACY15822.1"/>
    </source>
</evidence>
<feature type="binding site" evidence="3">
    <location>
        <position position="100"/>
    </location>
    <ligand>
        <name>NAD(+)</name>
        <dbReference type="ChEBI" id="CHEBI:57540"/>
    </ligand>
</feature>
<dbReference type="InterPro" id="IPR008927">
    <property type="entry name" value="6-PGluconate_DH-like_C_sf"/>
</dbReference>
<dbReference type="PANTHER" id="PTHR48075">
    <property type="entry name" value="3-HYDROXYACYL-COA DEHYDROGENASE FAMILY PROTEIN"/>
    <property type="match status" value="1"/>
</dbReference>
<dbReference type="FunFam" id="3.40.50.720:FF:000009">
    <property type="entry name" value="Fatty oxidation complex, alpha subunit"/>
    <property type="match status" value="1"/>
</dbReference>
<dbReference type="PANTHER" id="PTHR48075:SF5">
    <property type="entry name" value="3-HYDROXYBUTYRYL-COA DEHYDROGENASE"/>
    <property type="match status" value="1"/>
</dbReference>
<dbReference type="HOGENOM" id="CLU_009834_2_0_7"/>
<evidence type="ECO:0000256" key="3">
    <source>
        <dbReference type="PIRSR" id="PIRSR000105-2"/>
    </source>
</evidence>
<feature type="binding site" evidence="3">
    <location>
        <begin position="17"/>
        <end position="22"/>
    </location>
    <ligand>
        <name>NAD(+)</name>
        <dbReference type="ChEBI" id="CHEBI:57540"/>
    </ligand>
</feature>
<dbReference type="InterPro" id="IPR006108">
    <property type="entry name" value="3HC_DH_C"/>
</dbReference>
<feature type="domain" description="3-hydroxyacyl-CoA dehydrogenase NAD binding" evidence="5">
    <location>
        <begin position="12"/>
        <end position="191"/>
    </location>
</feature>
<feature type="site" description="Important for catalytic activity" evidence="2">
    <location>
        <position position="148"/>
    </location>
</feature>
<dbReference type="STRING" id="502025.Hoch_3320"/>
<dbReference type="SUPFAM" id="SSF51735">
    <property type="entry name" value="NAD(P)-binding Rossmann-fold domains"/>
    <property type="match status" value="1"/>
</dbReference>
<dbReference type="RefSeq" id="WP_012828422.1">
    <property type="nucleotide sequence ID" value="NC_013440.1"/>
</dbReference>
<keyword evidence="7" id="KW-1185">Reference proteome</keyword>
<dbReference type="SUPFAM" id="SSF48179">
    <property type="entry name" value="6-phosphogluconate dehydrogenase C-terminal domain-like"/>
    <property type="match status" value="1"/>
</dbReference>
<dbReference type="EC" id="1.1.1.157" evidence="6"/>
<dbReference type="Pfam" id="PF02737">
    <property type="entry name" value="3HCDH_N"/>
    <property type="match status" value="1"/>
</dbReference>
<proteinExistence type="predicted"/>
<keyword evidence="3" id="KW-0520">NAD</keyword>
<dbReference type="Gene3D" id="3.40.50.720">
    <property type="entry name" value="NAD(P)-binding Rossmann-like Domain"/>
    <property type="match status" value="1"/>
</dbReference>
<feature type="binding site" evidence="3">
    <location>
        <position position="127"/>
    </location>
    <ligand>
        <name>NAD(+)</name>
        <dbReference type="ChEBI" id="CHEBI:57540"/>
    </ligand>
</feature>
<dbReference type="AlphaFoldDB" id="D0LTX8"/>
<organism evidence="6 7">
    <name type="scientific">Haliangium ochraceum (strain DSM 14365 / JCM 11303 / SMP-2)</name>
    <dbReference type="NCBI Taxonomy" id="502025"/>
    <lineage>
        <taxon>Bacteria</taxon>
        <taxon>Pseudomonadati</taxon>
        <taxon>Myxococcota</taxon>
        <taxon>Polyangia</taxon>
        <taxon>Haliangiales</taxon>
        <taxon>Kofleriaceae</taxon>
        <taxon>Haliangium</taxon>
    </lineage>
</organism>
<dbReference type="InterPro" id="IPR036291">
    <property type="entry name" value="NAD(P)-bd_dom_sf"/>
</dbReference>
<dbReference type="PIRSF" id="PIRSF000105">
    <property type="entry name" value="HCDH"/>
    <property type="match status" value="1"/>
</dbReference>